<keyword evidence="10" id="KW-1185">Reference proteome</keyword>
<evidence type="ECO:0000259" key="5">
    <source>
        <dbReference type="Pfam" id="PF07627"/>
    </source>
</evidence>
<feature type="domain" description="Cytochrome C Planctomycete-type" evidence="7">
    <location>
        <begin position="34"/>
        <end position="80"/>
    </location>
</feature>
<dbReference type="InterPro" id="IPR036909">
    <property type="entry name" value="Cyt_c-like_dom_sf"/>
</dbReference>
<evidence type="ECO:0000259" key="3">
    <source>
        <dbReference type="Pfam" id="PF07624"/>
    </source>
</evidence>
<dbReference type="Pfam" id="PF07626">
    <property type="entry name" value="PSD3"/>
    <property type="match status" value="1"/>
</dbReference>
<dbReference type="Pfam" id="PF07635">
    <property type="entry name" value="PSCyt1"/>
    <property type="match status" value="1"/>
</dbReference>
<evidence type="ECO:0000259" key="4">
    <source>
        <dbReference type="Pfam" id="PF07626"/>
    </source>
</evidence>
<feature type="region of interest" description="Disordered" evidence="1">
    <location>
        <begin position="732"/>
        <end position="761"/>
    </location>
</feature>
<organism evidence="9 10">
    <name type="scientific">Limnoglobus roseus</name>
    <dbReference type="NCBI Taxonomy" id="2598579"/>
    <lineage>
        <taxon>Bacteria</taxon>
        <taxon>Pseudomonadati</taxon>
        <taxon>Planctomycetota</taxon>
        <taxon>Planctomycetia</taxon>
        <taxon>Gemmatales</taxon>
        <taxon>Gemmataceae</taxon>
        <taxon>Limnoglobus</taxon>
    </lineage>
</organism>
<dbReference type="InterPro" id="IPR013036">
    <property type="entry name" value="DUF1587"/>
</dbReference>
<gene>
    <name evidence="9" type="ORF">PX52LOC_01910</name>
</gene>
<dbReference type="Proteomes" id="UP000324974">
    <property type="component" value="Chromosome"/>
</dbReference>
<dbReference type="OrthoDB" id="175242at2"/>
<evidence type="ECO:0000259" key="6">
    <source>
        <dbReference type="Pfam" id="PF07631"/>
    </source>
</evidence>
<dbReference type="GO" id="GO:0020037">
    <property type="term" value="F:heme binding"/>
    <property type="evidence" value="ECO:0007669"/>
    <property type="project" value="InterPro"/>
</dbReference>
<evidence type="ECO:0000313" key="10">
    <source>
        <dbReference type="Proteomes" id="UP000324974"/>
    </source>
</evidence>
<dbReference type="GO" id="GO:0009055">
    <property type="term" value="F:electron transfer activity"/>
    <property type="evidence" value="ECO:0007669"/>
    <property type="project" value="InterPro"/>
</dbReference>
<dbReference type="Pfam" id="PF07624">
    <property type="entry name" value="PSD2"/>
    <property type="match status" value="1"/>
</dbReference>
<feature type="domain" description="DUF1592" evidence="6">
    <location>
        <begin position="485"/>
        <end position="614"/>
    </location>
</feature>
<feature type="domain" description="DUF1595" evidence="8">
    <location>
        <begin position="422"/>
        <end position="476"/>
    </location>
</feature>
<dbReference type="Pfam" id="PF07637">
    <property type="entry name" value="PSD5"/>
    <property type="match status" value="1"/>
</dbReference>
<feature type="chain" id="PRO_5023148328" description="Cytochrome c domain-containing protein" evidence="2">
    <location>
        <begin position="20"/>
        <end position="842"/>
    </location>
</feature>
<evidence type="ECO:0000259" key="7">
    <source>
        <dbReference type="Pfam" id="PF07635"/>
    </source>
</evidence>
<dbReference type="InterPro" id="IPR013042">
    <property type="entry name" value="DUF1592"/>
</dbReference>
<feature type="domain" description="DUF1587" evidence="4">
    <location>
        <begin position="118"/>
        <end position="182"/>
    </location>
</feature>
<dbReference type="Pfam" id="PF07631">
    <property type="entry name" value="PSD4"/>
    <property type="match status" value="1"/>
</dbReference>
<dbReference type="SUPFAM" id="SSF46626">
    <property type="entry name" value="Cytochrome c"/>
    <property type="match status" value="1"/>
</dbReference>
<evidence type="ECO:0000259" key="8">
    <source>
        <dbReference type="Pfam" id="PF07637"/>
    </source>
</evidence>
<dbReference type="KEGG" id="lrs:PX52LOC_01910"/>
<protein>
    <recommendedName>
        <fullName evidence="11">Cytochrome c domain-containing protein</fullName>
    </recommendedName>
</protein>
<dbReference type="InterPro" id="IPR011429">
    <property type="entry name" value="Cyt_c_Planctomycete-type"/>
</dbReference>
<evidence type="ECO:0008006" key="11">
    <source>
        <dbReference type="Google" id="ProtNLM"/>
    </source>
</evidence>
<dbReference type="EMBL" id="CP042425">
    <property type="protein sequence ID" value="QEL15005.1"/>
    <property type="molecule type" value="Genomic_DNA"/>
</dbReference>
<dbReference type="InterPro" id="IPR013043">
    <property type="entry name" value="DUF1595"/>
</dbReference>
<dbReference type="InterPro" id="IPR011478">
    <property type="entry name" value="DUF1585"/>
</dbReference>
<evidence type="ECO:0000256" key="2">
    <source>
        <dbReference type="SAM" id="SignalP"/>
    </source>
</evidence>
<dbReference type="InterPro" id="IPR013039">
    <property type="entry name" value="DUF1588"/>
</dbReference>
<proteinExistence type="predicted"/>
<keyword evidence="2" id="KW-0732">Signal</keyword>
<dbReference type="AlphaFoldDB" id="A0A5C1A8Z7"/>
<feature type="signal peptide" evidence="2">
    <location>
        <begin position="1"/>
        <end position="19"/>
    </location>
</feature>
<reference evidence="10" key="1">
    <citation type="submission" date="2019-08" db="EMBL/GenBank/DDBJ databases">
        <title>Limnoglobus roseus gen. nov., sp. nov., a novel freshwater planctomycete with a giant genome from the family Gemmataceae.</title>
        <authorList>
            <person name="Kulichevskaya I.S."/>
            <person name="Naumoff D.G."/>
            <person name="Miroshnikov K."/>
            <person name="Ivanova A."/>
            <person name="Philippov D.A."/>
            <person name="Hakobyan A."/>
            <person name="Rijpstra I.C."/>
            <person name="Sinninghe Damste J.S."/>
            <person name="Liesack W."/>
            <person name="Dedysh S.N."/>
        </authorList>
    </citation>
    <scope>NUCLEOTIDE SEQUENCE [LARGE SCALE GENOMIC DNA]</scope>
    <source>
        <strain evidence="10">PX52</strain>
    </source>
</reference>
<dbReference type="RefSeq" id="WP_149109857.1">
    <property type="nucleotide sequence ID" value="NZ_CP042425.1"/>
</dbReference>
<dbReference type="Pfam" id="PF07627">
    <property type="entry name" value="PSCyt3"/>
    <property type="match status" value="1"/>
</dbReference>
<feature type="domain" description="DUF1585" evidence="3">
    <location>
        <begin position="766"/>
        <end position="839"/>
    </location>
</feature>
<sequence length="842" mass="91533">MTLRLVAIVILLVAGVSGRADTPKGVATFVEAHCVTCHDATAKKGRLDLTALAYRPDDAVNRAAWVKVFDRVAAGEMPPKARTQPDAGERTAFTAALGDSLTAAERGRAARDGRAVARRLNRTEYEYAVRDLLGSPWLQVKDFLPEDGIAHHFNKSAAALDVSHVQVARYLEAADYALRQAVGPAARPDAGPTRFYAREQTTFTRKFAFSAFNQAPERATFPTLGYAGQPDVRSGKAPVTVGKADPTTRELEGVGLPCGAYEPVEPKFNQFKAPTAGRYKLRFNAHAVWIGPNGHQPNKPPVWNVPDLDTISKGRRSEPVTVYGETPPHQLRRLGAFDATLDAAVHELDVYLLAGETIRPDASRLFRSRPGDVRWINPLAEKDGQPGVVYRWLEVEGPLYDQWPPAGNRVLFGDGNETDPAKLLADFARRAYRRPVSDAEAVRFLPLIQKERDAGRPLREAVLTGYTAVLCSPEFLTTHETPGKLDDHAVAARLALFLGNSAPDAELRGLAAAGKLRDPAVLRAQTERLLNDPKATRFVAAFLDYWLDLRHLSVNSPDATLYADYNLDDLLTESALFETQAFFTELIRGDLPARNLVASDFVTVNERLAVHYGIPGVEGVQIRKVPLPPGSVRGGLLAQASVLAVTANGTTTSPVLRGAWVMDRVLGKPSPPPPPVPAVEPDLRGLTTIREQLAKHRDQASCAACHKNIDPPGFALESFDVMGGFRDRYRATAGPKDDRAPGRGKNGQPFGHKFGPKVDASGELPDGRRFADVNEFKKLLLADEEQIARNLVQQLVVSATGAPVGFADRAEVEAILKRTAAGGYGVRGLIHAVVQSDLFLTK</sequence>
<evidence type="ECO:0000256" key="1">
    <source>
        <dbReference type="SAM" id="MobiDB-lite"/>
    </source>
</evidence>
<name>A0A5C1A8Z7_9BACT</name>
<accession>A0A5C1A8Z7</accession>
<evidence type="ECO:0000313" key="9">
    <source>
        <dbReference type="EMBL" id="QEL15005.1"/>
    </source>
</evidence>
<feature type="compositionally biased region" description="Basic and acidic residues" evidence="1">
    <location>
        <begin position="732"/>
        <end position="741"/>
    </location>
</feature>
<feature type="domain" description="DUF1588" evidence="5">
    <location>
        <begin position="633"/>
        <end position="728"/>
    </location>
</feature>